<organism evidence="2 3">
    <name type="scientific">Chaetomium fimeti</name>
    <dbReference type="NCBI Taxonomy" id="1854472"/>
    <lineage>
        <taxon>Eukaryota</taxon>
        <taxon>Fungi</taxon>
        <taxon>Dikarya</taxon>
        <taxon>Ascomycota</taxon>
        <taxon>Pezizomycotina</taxon>
        <taxon>Sordariomycetes</taxon>
        <taxon>Sordariomycetidae</taxon>
        <taxon>Sordariales</taxon>
        <taxon>Chaetomiaceae</taxon>
        <taxon>Chaetomium</taxon>
    </lineage>
</organism>
<comment type="caution">
    <text evidence="2">The sequence shown here is derived from an EMBL/GenBank/DDBJ whole genome shotgun (WGS) entry which is preliminary data.</text>
</comment>
<dbReference type="RefSeq" id="XP_062663132.1">
    <property type="nucleotide sequence ID" value="XM_062803315.1"/>
</dbReference>
<keyword evidence="1" id="KW-0812">Transmembrane</keyword>
<dbReference type="AlphaFoldDB" id="A0AAE0HN66"/>
<reference evidence="2" key="1">
    <citation type="journal article" date="2023" name="Mol. Phylogenet. Evol.">
        <title>Genome-scale phylogeny and comparative genomics of the fungal order Sordariales.</title>
        <authorList>
            <person name="Hensen N."/>
            <person name="Bonometti L."/>
            <person name="Westerberg I."/>
            <person name="Brannstrom I.O."/>
            <person name="Guillou S."/>
            <person name="Cros-Aarteil S."/>
            <person name="Calhoun S."/>
            <person name="Haridas S."/>
            <person name="Kuo A."/>
            <person name="Mondo S."/>
            <person name="Pangilinan J."/>
            <person name="Riley R."/>
            <person name="LaButti K."/>
            <person name="Andreopoulos B."/>
            <person name="Lipzen A."/>
            <person name="Chen C."/>
            <person name="Yan M."/>
            <person name="Daum C."/>
            <person name="Ng V."/>
            <person name="Clum A."/>
            <person name="Steindorff A."/>
            <person name="Ohm R.A."/>
            <person name="Martin F."/>
            <person name="Silar P."/>
            <person name="Natvig D.O."/>
            <person name="Lalanne C."/>
            <person name="Gautier V."/>
            <person name="Ament-Velasquez S.L."/>
            <person name="Kruys A."/>
            <person name="Hutchinson M.I."/>
            <person name="Powell A.J."/>
            <person name="Barry K."/>
            <person name="Miller A.N."/>
            <person name="Grigoriev I.V."/>
            <person name="Debuchy R."/>
            <person name="Gladieux P."/>
            <person name="Hiltunen Thoren M."/>
            <person name="Johannesson H."/>
        </authorList>
    </citation>
    <scope>NUCLEOTIDE SEQUENCE</scope>
    <source>
        <strain evidence="2">CBS 168.71</strain>
    </source>
</reference>
<keyword evidence="3" id="KW-1185">Reference proteome</keyword>
<gene>
    <name evidence="2" type="ORF">B0H64DRAFT_389153</name>
</gene>
<evidence type="ECO:0000256" key="1">
    <source>
        <dbReference type="SAM" id="Phobius"/>
    </source>
</evidence>
<reference evidence="2" key="2">
    <citation type="submission" date="2023-06" db="EMBL/GenBank/DDBJ databases">
        <authorList>
            <consortium name="Lawrence Berkeley National Laboratory"/>
            <person name="Haridas S."/>
            <person name="Hensen N."/>
            <person name="Bonometti L."/>
            <person name="Westerberg I."/>
            <person name="Brannstrom I.O."/>
            <person name="Guillou S."/>
            <person name="Cros-Aarteil S."/>
            <person name="Calhoun S."/>
            <person name="Kuo A."/>
            <person name="Mondo S."/>
            <person name="Pangilinan J."/>
            <person name="Riley R."/>
            <person name="Labutti K."/>
            <person name="Andreopoulos B."/>
            <person name="Lipzen A."/>
            <person name="Chen C."/>
            <person name="Yanf M."/>
            <person name="Daum C."/>
            <person name="Ng V."/>
            <person name="Clum A."/>
            <person name="Steindorff A."/>
            <person name="Ohm R."/>
            <person name="Martin F."/>
            <person name="Silar P."/>
            <person name="Natvig D."/>
            <person name="Lalanne C."/>
            <person name="Gautier V."/>
            <person name="Ament-Velasquez S.L."/>
            <person name="Kruys A."/>
            <person name="Hutchinson M.I."/>
            <person name="Powell A.J."/>
            <person name="Barry K."/>
            <person name="Miller A.N."/>
            <person name="Grigoriev I.V."/>
            <person name="Debuchy R."/>
            <person name="Gladieux P."/>
            <person name="Thoren M.H."/>
            <person name="Johannesson H."/>
        </authorList>
    </citation>
    <scope>NUCLEOTIDE SEQUENCE</scope>
    <source>
        <strain evidence="2">CBS 168.71</strain>
    </source>
</reference>
<keyword evidence="1" id="KW-1133">Transmembrane helix</keyword>
<dbReference type="Proteomes" id="UP001278766">
    <property type="component" value="Unassembled WGS sequence"/>
</dbReference>
<keyword evidence="1" id="KW-0472">Membrane</keyword>
<name>A0AAE0HN66_9PEZI</name>
<sequence>MNTAAWLVACYRLLTGGSVGRAALRDVLERNWVYLPLVVWQLKYYLTNGVGPLLWRSVRCAVQGRPALLLAVTGVVGGVRMLLKHRSTFYIALEVSGMFVFIGYLLVASVVSGLGLLGHPPPESAALAPAGVRETNASDARDLGDAETTITGKRGMSKITSTSEPKNWSSEKRVYRKRVVIMGKA</sequence>
<evidence type="ECO:0000313" key="3">
    <source>
        <dbReference type="Proteomes" id="UP001278766"/>
    </source>
</evidence>
<dbReference type="EMBL" id="JAUEPN010000002">
    <property type="protein sequence ID" value="KAK3299618.1"/>
    <property type="molecule type" value="Genomic_DNA"/>
</dbReference>
<evidence type="ECO:0000313" key="2">
    <source>
        <dbReference type="EMBL" id="KAK3299618.1"/>
    </source>
</evidence>
<proteinExistence type="predicted"/>
<feature type="transmembrane region" description="Helical" evidence="1">
    <location>
        <begin position="89"/>
        <end position="117"/>
    </location>
</feature>
<protein>
    <submittedName>
        <fullName evidence="2">Uncharacterized protein</fullName>
    </submittedName>
</protein>
<dbReference type="GeneID" id="87840263"/>
<accession>A0AAE0HN66</accession>